<evidence type="ECO:0000313" key="4">
    <source>
        <dbReference type="Proteomes" id="UP001160148"/>
    </source>
</evidence>
<keyword evidence="1" id="KW-0193">Cuticle</keyword>
<name>A0AAV0VQW2_9HEMI</name>
<dbReference type="PROSITE" id="PS51155">
    <property type="entry name" value="CHIT_BIND_RR_2"/>
    <property type="match status" value="1"/>
</dbReference>
<dbReference type="AlphaFoldDB" id="A0AAV0VQW2"/>
<dbReference type="EMBL" id="CARXXK010000001">
    <property type="protein sequence ID" value="CAI6346060.1"/>
    <property type="molecule type" value="Genomic_DNA"/>
</dbReference>
<dbReference type="Proteomes" id="UP001160148">
    <property type="component" value="Unassembled WGS sequence"/>
</dbReference>
<keyword evidence="2" id="KW-0732">Signal</keyword>
<evidence type="ECO:0000256" key="2">
    <source>
        <dbReference type="SAM" id="SignalP"/>
    </source>
</evidence>
<evidence type="ECO:0000313" key="3">
    <source>
        <dbReference type="EMBL" id="CAI6346060.1"/>
    </source>
</evidence>
<reference evidence="3 4" key="1">
    <citation type="submission" date="2023-01" db="EMBL/GenBank/DDBJ databases">
        <authorList>
            <person name="Whitehead M."/>
        </authorList>
    </citation>
    <scope>NUCLEOTIDE SEQUENCE [LARGE SCALE GENOMIC DNA]</scope>
</reference>
<dbReference type="GO" id="GO:0042302">
    <property type="term" value="F:structural constituent of cuticle"/>
    <property type="evidence" value="ECO:0007669"/>
    <property type="project" value="UniProtKB-UniRule"/>
</dbReference>
<protein>
    <submittedName>
        <fullName evidence="3">Uncharacterized protein</fullName>
    </submittedName>
</protein>
<proteinExistence type="predicted"/>
<sequence length="111" mass="12049">MTVAVRIIALSVLLLVDYCEFSAAAPATSLTKPKTYLVRHESVSDAKGQFIYALDDGTTQTKKGTLPQNDDGTGFVMNQEGLYSFITPEDVNVKMSYSADKNGFVVKGHPL</sequence>
<accession>A0AAV0VQW2</accession>
<keyword evidence="4" id="KW-1185">Reference proteome</keyword>
<dbReference type="InterPro" id="IPR000618">
    <property type="entry name" value="Insect_cuticle"/>
</dbReference>
<organism evidence="3 4">
    <name type="scientific">Macrosiphum euphorbiae</name>
    <name type="common">potato aphid</name>
    <dbReference type="NCBI Taxonomy" id="13131"/>
    <lineage>
        <taxon>Eukaryota</taxon>
        <taxon>Metazoa</taxon>
        <taxon>Ecdysozoa</taxon>
        <taxon>Arthropoda</taxon>
        <taxon>Hexapoda</taxon>
        <taxon>Insecta</taxon>
        <taxon>Pterygota</taxon>
        <taxon>Neoptera</taxon>
        <taxon>Paraneoptera</taxon>
        <taxon>Hemiptera</taxon>
        <taxon>Sternorrhyncha</taxon>
        <taxon>Aphidomorpha</taxon>
        <taxon>Aphidoidea</taxon>
        <taxon>Aphididae</taxon>
        <taxon>Macrosiphini</taxon>
        <taxon>Macrosiphum</taxon>
    </lineage>
</organism>
<dbReference type="Pfam" id="PF00379">
    <property type="entry name" value="Chitin_bind_4"/>
    <property type="match status" value="1"/>
</dbReference>
<gene>
    <name evidence="3" type="ORF">MEUPH1_LOCUS3008</name>
</gene>
<feature type="chain" id="PRO_5043538755" evidence="2">
    <location>
        <begin position="25"/>
        <end position="111"/>
    </location>
</feature>
<comment type="caution">
    <text evidence="3">The sequence shown here is derived from an EMBL/GenBank/DDBJ whole genome shotgun (WGS) entry which is preliminary data.</text>
</comment>
<feature type="signal peptide" evidence="2">
    <location>
        <begin position="1"/>
        <end position="24"/>
    </location>
</feature>
<evidence type="ECO:0000256" key="1">
    <source>
        <dbReference type="PROSITE-ProRule" id="PRU00497"/>
    </source>
</evidence>